<reference evidence="3 4" key="1">
    <citation type="submission" date="2020-07" db="EMBL/GenBank/DDBJ databases">
        <title>Sequencing the genomes of 1000 actinobacteria strains.</title>
        <authorList>
            <person name="Klenk H.-P."/>
        </authorList>
    </citation>
    <scope>NUCLEOTIDE SEQUENCE [LARGE SCALE GENOMIC DNA]</scope>
    <source>
        <strain evidence="3 4">DSM 15165</strain>
    </source>
</reference>
<evidence type="ECO:0000256" key="2">
    <source>
        <dbReference type="SAM" id="Phobius"/>
    </source>
</evidence>
<feature type="transmembrane region" description="Helical" evidence="2">
    <location>
        <begin position="61"/>
        <end position="85"/>
    </location>
</feature>
<comment type="caution">
    <text evidence="3">The sequence shown here is derived from an EMBL/GenBank/DDBJ whole genome shotgun (WGS) entry which is preliminary data.</text>
</comment>
<dbReference type="EMBL" id="JACCFL010000001">
    <property type="protein sequence ID" value="NYJ24832.1"/>
    <property type="molecule type" value="Genomic_DNA"/>
</dbReference>
<feature type="region of interest" description="Disordered" evidence="1">
    <location>
        <begin position="278"/>
        <end position="362"/>
    </location>
</feature>
<gene>
    <name evidence="3" type="ORF">HNR13_003119</name>
</gene>
<name>A0A853CWJ3_9MICO</name>
<proteinExistence type="predicted"/>
<evidence type="ECO:0000313" key="3">
    <source>
        <dbReference type="EMBL" id="NYJ24832.1"/>
    </source>
</evidence>
<sequence length="362" mass="38173">MPRDIVTKPPRVRPSVGHLSPAAHVLVYVLLLAMLAVDYILLAQALTLLLRNDSQYGSIGLQMYVITLGISLAVVSLPHVAAILLRRVQARVMSRGWIAVSVALLLVWGALLGAITVARIKAGMDAASAGGLTGLVGGGTTTTTPAFSWTAPDTIMAFLMLGVLATSGTISFVVAWLTTRPLLTAREKAHAHVAKLRTHRDRLLAEAVKAEEAARHAAQLDAHDAVRYTGARVTFHSRVDVIRARLATRLAQRERDPESTSQLIRELRARRIVEAAEPAPAAPMSAGAPMSPGMPMASVGPASPAESIESGAPTSFDAPMSAEAQLVDGTGAGAVPDAPAYRGPLPSQEPAPTWPPATEYDR</sequence>
<protein>
    <submittedName>
        <fullName evidence="3">Uncharacterized protein</fullName>
    </submittedName>
</protein>
<evidence type="ECO:0000256" key="1">
    <source>
        <dbReference type="SAM" id="MobiDB-lite"/>
    </source>
</evidence>
<dbReference type="Proteomes" id="UP000578352">
    <property type="component" value="Unassembled WGS sequence"/>
</dbReference>
<feature type="transmembrane region" description="Helical" evidence="2">
    <location>
        <begin position="21"/>
        <end position="41"/>
    </location>
</feature>
<dbReference type="RefSeq" id="WP_246312785.1">
    <property type="nucleotide sequence ID" value="NZ_BAABEH010000001.1"/>
</dbReference>
<accession>A0A853CWJ3</accession>
<keyword evidence="2" id="KW-1133">Transmembrane helix</keyword>
<feature type="transmembrane region" description="Helical" evidence="2">
    <location>
        <begin position="155"/>
        <end position="178"/>
    </location>
</feature>
<keyword evidence="2" id="KW-0812">Transmembrane</keyword>
<feature type="compositionally biased region" description="Low complexity" evidence="1">
    <location>
        <begin position="278"/>
        <end position="301"/>
    </location>
</feature>
<feature type="transmembrane region" description="Helical" evidence="2">
    <location>
        <begin position="97"/>
        <end position="118"/>
    </location>
</feature>
<evidence type="ECO:0000313" key="4">
    <source>
        <dbReference type="Proteomes" id="UP000578352"/>
    </source>
</evidence>
<organism evidence="3 4">
    <name type="scientific">Leifsonia shinshuensis</name>
    <dbReference type="NCBI Taxonomy" id="150026"/>
    <lineage>
        <taxon>Bacteria</taxon>
        <taxon>Bacillati</taxon>
        <taxon>Actinomycetota</taxon>
        <taxon>Actinomycetes</taxon>
        <taxon>Micrococcales</taxon>
        <taxon>Microbacteriaceae</taxon>
        <taxon>Leifsonia</taxon>
    </lineage>
</organism>
<dbReference type="AlphaFoldDB" id="A0A853CWJ3"/>
<keyword evidence="2" id="KW-0472">Membrane</keyword>